<feature type="region of interest" description="Disordered" evidence="1">
    <location>
        <begin position="16"/>
        <end position="50"/>
    </location>
</feature>
<evidence type="ECO:0000259" key="2">
    <source>
        <dbReference type="Pfam" id="PF07059"/>
    </source>
</evidence>
<dbReference type="Proteomes" id="UP001454036">
    <property type="component" value="Unassembled WGS sequence"/>
</dbReference>
<dbReference type="InterPro" id="IPR009769">
    <property type="entry name" value="EDR2_C"/>
</dbReference>
<dbReference type="AlphaFoldDB" id="A0AAV3Q0G5"/>
<dbReference type="EMBL" id="BAABME010002970">
    <property type="protein sequence ID" value="GAA0156881.1"/>
    <property type="molecule type" value="Genomic_DNA"/>
</dbReference>
<accession>A0AAV3Q0G5</accession>
<evidence type="ECO:0000313" key="4">
    <source>
        <dbReference type="Proteomes" id="UP001454036"/>
    </source>
</evidence>
<evidence type="ECO:0000313" key="3">
    <source>
        <dbReference type="EMBL" id="GAA0156881.1"/>
    </source>
</evidence>
<gene>
    <name evidence="3" type="ORF">LIER_14267</name>
</gene>
<feature type="domain" description="Protein ENHANCED DISEASE RESISTANCE 2 C-terminal" evidence="2">
    <location>
        <begin position="303"/>
        <end position="544"/>
    </location>
</feature>
<dbReference type="PANTHER" id="PTHR31558:SF16">
    <property type="entry name" value="FAMILY PROTEIN, PUTATIVE (DUF1336)-RELATED"/>
    <property type="match status" value="1"/>
</dbReference>
<sequence length="562" mass="64477">MGACVSTPSHTIRVKKKHYRRRVRKHRGKHSKHANGLSDRSKKRNSNGGASITDFAVSEFVRTSTSCGNAEVSNSTFHLTQVQWHHSQNDPDVLSQEEAWFDTFSISDSDPDDDFNSVHGHGDRLPNISNGQVLQYETSSCYVNNKCKFQEYHERYLKMDRNETEVQRKDGLKDENQFAVRSTQGYDLPCTSKNEEFGMKKRKKLDRAYVSFNDVKNDNSSENQLKNDFRRLVPSVSFNDNISTFHSHPPSQRKSAVIRLSMKRTSVDREEQNDFSASKRFLYLPRAGQLIPHSEGKPTPGTWSAIEPSIFKLRGETFFKDKKKCPAPNYCPYTSIGADLFVCPRKVKHIAQHLELPSLKGDWKIPPLLIVNIQLPTYPAPMFVGDGDGEGLSLVLYFKLSKNYEKEISPQFQESIQRLIEDDVEKVKGFARESKVPFRDRLKIMVGAVNPDDIVTSAAERKLLNAYNEKPVLSRPQHEFYQGDNYFEIDLDIHRFSYIARRGLDAFRDRVKNGILDMGLTIQAQKPEELPERVLCCTRLNKIDFINHGQIPTIMRTCDDRS</sequence>
<evidence type="ECO:0000256" key="1">
    <source>
        <dbReference type="SAM" id="MobiDB-lite"/>
    </source>
</evidence>
<name>A0AAV3Q0G5_LITER</name>
<organism evidence="3 4">
    <name type="scientific">Lithospermum erythrorhizon</name>
    <name type="common">Purple gromwell</name>
    <name type="synonym">Lithospermum officinale var. erythrorhizon</name>
    <dbReference type="NCBI Taxonomy" id="34254"/>
    <lineage>
        <taxon>Eukaryota</taxon>
        <taxon>Viridiplantae</taxon>
        <taxon>Streptophyta</taxon>
        <taxon>Embryophyta</taxon>
        <taxon>Tracheophyta</taxon>
        <taxon>Spermatophyta</taxon>
        <taxon>Magnoliopsida</taxon>
        <taxon>eudicotyledons</taxon>
        <taxon>Gunneridae</taxon>
        <taxon>Pentapetalae</taxon>
        <taxon>asterids</taxon>
        <taxon>lamiids</taxon>
        <taxon>Boraginales</taxon>
        <taxon>Boraginaceae</taxon>
        <taxon>Boraginoideae</taxon>
        <taxon>Lithospermeae</taxon>
        <taxon>Lithospermum</taxon>
    </lineage>
</organism>
<dbReference type="Pfam" id="PF07059">
    <property type="entry name" value="EDR2_C"/>
    <property type="match status" value="1"/>
</dbReference>
<dbReference type="PANTHER" id="PTHR31558">
    <property type="entry name" value="CW14 PROTEIN"/>
    <property type="match status" value="1"/>
</dbReference>
<feature type="compositionally biased region" description="Basic residues" evidence="1">
    <location>
        <begin position="16"/>
        <end position="33"/>
    </location>
</feature>
<comment type="caution">
    <text evidence="3">The sequence shown here is derived from an EMBL/GenBank/DDBJ whole genome shotgun (WGS) entry which is preliminary data.</text>
</comment>
<proteinExistence type="predicted"/>
<reference evidence="3 4" key="1">
    <citation type="submission" date="2024-01" db="EMBL/GenBank/DDBJ databases">
        <title>The complete chloroplast genome sequence of Lithospermum erythrorhizon: insights into the phylogenetic relationship among Boraginaceae species and the maternal lineages of purple gromwells.</title>
        <authorList>
            <person name="Okada T."/>
            <person name="Watanabe K."/>
        </authorList>
    </citation>
    <scope>NUCLEOTIDE SEQUENCE [LARGE SCALE GENOMIC DNA]</scope>
</reference>
<keyword evidence="4" id="KW-1185">Reference proteome</keyword>
<protein>
    <recommendedName>
        <fullName evidence="2">Protein ENHANCED DISEASE RESISTANCE 2 C-terminal domain-containing protein</fullName>
    </recommendedName>
</protein>